<evidence type="ECO:0000313" key="3">
    <source>
        <dbReference type="EMBL" id="UWZ80695.1"/>
    </source>
</evidence>
<dbReference type="Proteomes" id="UP001060414">
    <property type="component" value="Chromosome"/>
</dbReference>
<evidence type="ECO:0000259" key="2">
    <source>
        <dbReference type="Pfam" id="PF25583"/>
    </source>
</evidence>
<evidence type="ECO:0000259" key="1">
    <source>
        <dbReference type="Pfam" id="PF13280"/>
    </source>
</evidence>
<name>A0ABY5ZS18_9BACT</name>
<gene>
    <name evidence="3" type="ORF">L9S41_04660</name>
</gene>
<organism evidence="3 4">
    <name type="scientific">Geoalkalibacter halelectricus</name>
    <dbReference type="NCBI Taxonomy" id="2847045"/>
    <lineage>
        <taxon>Bacteria</taxon>
        <taxon>Pseudomonadati</taxon>
        <taxon>Thermodesulfobacteriota</taxon>
        <taxon>Desulfuromonadia</taxon>
        <taxon>Desulfuromonadales</taxon>
        <taxon>Geoalkalibacteraceae</taxon>
        <taxon>Geoalkalibacter</taxon>
    </lineage>
</organism>
<dbReference type="EMBL" id="CP092109">
    <property type="protein sequence ID" value="UWZ80695.1"/>
    <property type="molecule type" value="Genomic_DNA"/>
</dbReference>
<sequence length="323" mass="37661">MIEHLIFERYGWLDGEIRAGNYPNAGSLARRFEISRRTAQRNIEFLRDRFSAPLEYDPTRKGYFYADTSFTLPQLPVTQNELLAILLARNLLSQSAGGIIGEAIASFGKKLLARTGELGLSERRLRDSFSAIWNGYSPADGQTFQLLATALLQSRRVAFRHYSPYRDQWSERTADPYHLQHYNGSWVLLAWCHLRDDWRIFHLSRIENLHLTEQPFSPRPKSQWQARIQGAFGIFQGEDLKTVTLRFSPHRARWVSRELWHPQQQTRSEADGALLMQLIVADFREIKLRILQYGAEVEVLEPEELRAEIRDEITRLARLYEKS</sequence>
<proteinExistence type="predicted"/>
<dbReference type="InterPro" id="IPR057727">
    <property type="entry name" value="WCX_dom"/>
</dbReference>
<reference evidence="3" key="1">
    <citation type="journal article" date="2022" name="Environ. Microbiol.">
        <title>Geoalkalibacter halelectricus SAP #1 sp. nov. possessing extracellular electron transfer and mineral#reducing capabilities from a haloalkaline environment.</title>
        <authorList>
            <person name="Yadav S."/>
            <person name="Singh R."/>
            <person name="Sundharam S.S."/>
            <person name="Chaudhary S."/>
            <person name="Krishnamurthi S."/>
            <person name="Patil S.A."/>
        </authorList>
    </citation>
    <scope>NUCLEOTIDE SEQUENCE</scope>
    <source>
        <strain evidence="3">SAP-1</strain>
    </source>
</reference>
<dbReference type="RefSeq" id="WP_260749056.1">
    <property type="nucleotide sequence ID" value="NZ_CP092109.1"/>
</dbReference>
<dbReference type="PANTHER" id="PTHR34580">
    <property type="match status" value="1"/>
</dbReference>
<dbReference type="Pfam" id="PF25583">
    <property type="entry name" value="WCX"/>
    <property type="match status" value="1"/>
</dbReference>
<evidence type="ECO:0000313" key="4">
    <source>
        <dbReference type="Proteomes" id="UP001060414"/>
    </source>
</evidence>
<dbReference type="InterPro" id="IPR051534">
    <property type="entry name" value="CBASS_pafABC_assoc_protein"/>
</dbReference>
<dbReference type="InterPro" id="IPR026881">
    <property type="entry name" value="WYL_dom"/>
</dbReference>
<feature type="domain" description="WCX" evidence="2">
    <location>
        <begin position="242"/>
        <end position="317"/>
    </location>
</feature>
<keyword evidence="4" id="KW-1185">Reference proteome</keyword>
<accession>A0ABY5ZS18</accession>
<dbReference type="PROSITE" id="PS52050">
    <property type="entry name" value="WYL"/>
    <property type="match status" value="1"/>
</dbReference>
<dbReference type="PANTHER" id="PTHR34580:SF3">
    <property type="entry name" value="PROTEIN PAFB"/>
    <property type="match status" value="1"/>
</dbReference>
<protein>
    <submittedName>
        <fullName evidence="3">WYL domain-containing protein</fullName>
    </submittedName>
</protein>
<feature type="domain" description="WYL" evidence="1">
    <location>
        <begin position="143"/>
        <end position="210"/>
    </location>
</feature>
<dbReference type="Pfam" id="PF13280">
    <property type="entry name" value="WYL"/>
    <property type="match status" value="1"/>
</dbReference>